<keyword evidence="3" id="KW-0804">Transcription</keyword>
<dbReference type="KEGG" id="pstg:E8M01_29660"/>
<gene>
    <name evidence="5" type="ORF">E8M01_29660</name>
</gene>
<evidence type="ECO:0000256" key="3">
    <source>
        <dbReference type="ARBA" id="ARBA00023163"/>
    </source>
</evidence>
<dbReference type="RefSeq" id="WP_136963449.1">
    <property type="nucleotide sequence ID" value="NZ_CP039690.1"/>
</dbReference>
<evidence type="ECO:0000256" key="1">
    <source>
        <dbReference type="ARBA" id="ARBA00023015"/>
    </source>
</evidence>
<proteinExistence type="predicted"/>
<evidence type="ECO:0000256" key="2">
    <source>
        <dbReference type="ARBA" id="ARBA00023125"/>
    </source>
</evidence>
<accession>A0A4D7B2P2</accession>
<dbReference type="PANTHER" id="PTHR33204">
    <property type="entry name" value="TRANSCRIPTIONAL REGULATOR, MARR FAMILY"/>
    <property type="match status" value="1"/>
</dbReference>
<evidence type="ECO:0000259" key="4">
    <source>
        <dbReference type="PROSITE" id="PS51118"/>
    </source>
</evidence>
<organism evidence="5 6">
    <name type="scientific">Phreatobacter stygius</name>
    <dbReference type="NCBI Taxonomy" id="1940610"/>
    <lineage>
        <taxon>Bacteria</taxon>
        <taxon>Pseudomonadati</taxon>
        <taxon>Pseudomonadota</taxon>
        <taxon>Alphaproteobacteria</taxon>
        <taxon>Hyphomicrobiales</taxon>
        <taxon>Phreatobacteraceae</taxon>
        <taxon>Phreatobacter</taxon>
    </lineage>
</organism>
<dbReference type="OrthoDB" id="9800350at2"/>
<dbReference type="Proteomes" id="UP000298781">
    <property type="component" value="Chromosome"/>
</dbReference>
<dbReference type="Gene3D" id="1.10.10.10">
    <property type="entry name" value="Winged helix-like DNA-binding domain superfamily/Winged helix DNA-binding domain"/>
    <property type="match status" value="1"/>
</dbReference>
<protein>
    <submittedName>
        <fullName evidence="5">Helix-turn-helix transcriptional regulator</fullName>
    </submittedName>
</protein>
<keyword evidence="6" id="KW-1185">Reference proteome</keyword>
<reference evidence="5 6" key="1">
    <citation type="submission" date="2019-04" db="EMBL/GenBank/DDBJ databases">
        <title>Phreatobacter aquaticus sp. nov.</title>
        <authorList>
            <person name="Choi A."/>
        </authorList>
    </citation>
    <scope>NUCLEOTIDE SEQUENCE [LARGE SCALE GENOMIC DNA]</scope>
    <source>
        <strain evidence="5 6">KCTC 52518</strain>
    </source>
</reference>
<dbReference type="EMBL" id="CP039690">
    <property type="protein sequence ID" value="QCI68029.1"/>
    <property type="molecule type" value="Genomic_DNA"/>
</dbReference>
<name>A0A4D7B2P2_9HYPH</name>
<dbReference type="PANTHER" id="PTHR33204:SF29">
    <property type="entry name" value="TRANSCRIPTIONAL REGULATOR"/>
    <property type="match status" value="1"/>
</dbReference>
<dbReference type="GO" id="GO:0003677">
    <property type="term" value="F:DNA binding"/>
    <property type="evidence" value="ECO:0007669"/>
    <property type="project" value="UniProtKB-KW"/>
</dbReference>
<dbReference type="InterPro" id="IPR036390">
    <property type="entry name" value="WH_DNA-bd_sf"/>
</dbReference>
<evidence type="ECO:0000313" key="5">
    <source>
        <dbReference type="EMBL" id="QCI68029.1"/>
    </source>
</evidence>
<feature type="domain" description="HTH hxlR-type" evidence="4">
    <location>
        <begin position="5"/>
        <end position="103"/>
    </location>
</feature>
<dbReference type="InterPro" id="IPR002577">
    <property type="entry name" value="HTH_HxlR"/>
</dbReference>
<keyword evidence="1" id="KW-0805">Transcription regulation</keyword>
<dbReference type="PROSITE" id="PS51118">
    <property type="entry name" value="HTH_HXLR"/>
    <property type="match status" value="1"/>
</dbReference>
<evidence type="ECO:0000313" key="6">
    <source>
        <dbReference type="Proteomes" id="UP000298781"/>
    </source>
</evidence>
<dbReference type="SUPFAM" id="SSF46785">
    <property type="entry name" value="Winged helix' DNA-binding domain"/>
    <property type="match status" value="1"/>
</dbReference>
<dbReference type="InterPro" id="IPR036388">
    <property type="entry name" value="WH-like_DNA-bd_sf"/>
</dbReference>
<dbReference type="Pfam" id="PF01638">
    <property type="entry name" value="HxlR"/>
    <property type="match status" value="1"/>
</dbReference>
<dbReference type="AlphaFoldDB" id="A0A4D7B2P2"/>
<keyword evidence="2" id="KW-0238">DNA-binding</keyword>
<sequence length="110" mass="12217">MRETCGLGSALNVIGGKWKAWILWELHAAPVRFGALRRRLSGISEKVLFEQLREMEAAGIIHREVFDQVPPRVEYSLTETGATLNEAVHALTQWGERHAAGLAAQRLAAE</sequence>